<evidence type="ECO:0000313" key="1">
    <source>
        <dbReference type="EMBL" id="CAE8678688.1"/>
    </source>
</evidence>
<proteinExistence type="predicted"/>
<dbReference type="AlphaFoldDB" id="A0A813JFD3"/>
<gene>
    <name evidence="1" type="ORF">PGLA2088_LOCUS20949</name>
</gene>
<sequence>MGSLQNYLALQPQPRLCRAVYGSMATTEGAREWGLARCGHHCFADGRSARHRGTSSARICRFCASGSDNLEHALLHCPSCLDLRSRWLDRSSTRVLEREDRVMAMFDTRPSDYTARDVATNIWFVAAVCRRAAACIVD</sequence>
<organism evidence="1 2">
    <name type="scientific">Polarella glacialis</name>
    <name type="common">Dinoflagellate</name>
    <dbReference type="NCBI Taxonomy" id="89957"/>
    <lineage>
        <taxon>Eukaryota</taxon>
        <taxon>Sar</taxon>
        <taxon>Alveolata</taxon>
        <taxon>Dinophyceae</taxon>
        <taxon>Suessiales</taxon>
        <taxon>Suessiaceae</taxon>
        <taxon>Polarella</taxon>
    </lineage>
</organism>
<dbReference type="Proteomes" id="UP000626109">
    <property type="component" value="Unassembled WGS sequence"/>
</dbReference>
<name>A0A813JFD3_POLGL</name>
<dbReference type="EMBL" id="CAJNNW010025702">
    <property type="protein sequence ID" value="CAE8678688.1"/>
    <property type="molecule type" value="Genomic_DNA"/>
</dbReference>
<protein>
    <submittedName>
        <fullName evidence="1">Uncharacterized protein</fullName>
    </submittedName>
</protein>
<accession>A0A813JFD3</accession>
<reference evidence="1" key="1">
    <citation type="submission" date="2021-02" db="EMBL/GenBank/DDBJ databases">
        <authorList>
            <person name="Dougan E. K."/>
            <person name="Rhodes N."/>
            <person name="Thang M."/>
            <person name="Chan C."/>
        </authorList>
    </citation>
    <scope>NUCLEOTIDE SEQUENCE</scope>
</reference>
<evidence type="ECO:0000313" key="2">
    <source>
        <dbReference type="Proteomes" id="UP000626109"/>
    </source>
</evidence>
<comment type="caution">
    <text evidence="1">The sequence shown here is derived from an EMBL/GenBank/DDBJ whole genome shotgun (WGS) entry which is preliminary data.</text>
</comment>